<protein>
    <recommendedName>
        <fullName evidence="1">Mycothiol-dependent maleylpyruvate isomerase metal-binding domain-containing protein</fullName>
    </recommendedName>
</protein>
<gene>
    <name evidence="2" type="ORF">GCM10011512_20850</name>
</gene>
<evidence type="ECO:0000313" key="2">
    <source>
        <dbReference type="EMBL" id="GGC93667.1"/>
    </source>
</evidence>
<dbReference type="InterPro" id="IPR017517">
    <property type="entry name" value="Maleyloyr_isom"/>
</dbReference>
<dbReference type="Pfam" id="PF11716">
    <property type="entry name" value="MDMPI_N"/>
    <property type="match status" value="1"/>
</dbReference>
<name>A0ABQ1P9T0_9MICC</name>
<sequence>MAYDRRMQTTDRFRAAAAAYTTIVSRIGAEDWDRPGLGQWSVRSLAGHGARALTTVVDYLQRPAVTRDVPDTTAYFLAAHGHDAEVAARGEQAGLALGPDPAATVAGLATAATAAVDAAMAGGGDPLLPTAGGGMLLSEYLPTRCFELTVHGLDLARACGFPAGLDPELVADAAELAARVGIRAGSAETLLLALTGRADLPPRFTVL</sequence>
<dbReference type="Proteomes" id="UP000597761">
    <property type="component" value="Unassembled WGS sequence"/>
</dbReference>
<feature type="domain" description="Mycothiol-dependent maleylpyruvate isomerase metal-binding" evidence="1">
    <location>
        <begin position="13"/>
        <end position="156"/>
    </location>
</feature>
<dbReference type="Gene3D" id="1.20.120.450">
    <property type="entry name" value="dinb family like domain"/>
    <property type="match status" value="1"/>
</dbReference>
<dbReference type="InterPro" id="IPR034660">
    <property type="entry name" value="DinB/YfiT-like"/>
</dbReference>
<evidence type="ECO:0000259" key="1">
    <source>
        <dbReference type="Pfam" id="PF11716"/>
    </source>
</evidence>
<comment type="caution">
    <text evidence="2">The sequence shown here is derived from an EMBL/GenBank/DDBJ whole genome shotgun (WGS) entry which is preliminary data.</text>
</comment>
<organism evidence="2 3">
    <name type="scientific">Tersicoccus solisilvae</name>
    <dbReference type="NCBI Taxonomy" id="1882339"/>
    <lineage>
        <taxon>Bacteria</taxon>
        <taxon>Bacillati</taxon>
        <taxon>Actinomycetota</taxon>
        <taxon>Actinomycetes</taxon>
        <taxon>Micrococcales</taxon>
        <taxon>Micrococcaceae</taxon>
        <taxon>Tersicoccus</taxon>
    </lineage>
</organism>
<reference evidence="3" key="1">
    <citation type="journal article" date="2019" name="Int. J. Syst. Evol. Microbiol.">
        <title>The Global Catalogue of Microorganisms (GCM) 10K type strain sequencing project: providing services to taxonomists for standard genome sequencing and annotation.</title>
        <authorList>
            <consortium name="The Broad Institute Genomics Platform"/>
            <consortium name="The Broad Institute Genome Sequencing Center for Infectious Disease"/>
            <person name="Wu L."/>
            <person name="Ma J."/>
        </authorList>
    </citation>
    <scope>NUCLEOTIDE SEQUENCE [LARGE SCALE GENOMIC DNA]</scope>
    <source>
        <strain evidence="3">CGMCC 1.15480</strain>
    </source>
</reference>
<dbReference type="InterPro" id="IPR024344">
    <property type="entry name" value="MDMPI_metal-binding"/>
</dbReference>
<proteinExistence type="predicted"/>
<dbReference type="NCBIfam" id="TIGR03083">
    <property type="entry name" value="maleylpyruvate isomerase family mycothiol-dependent enzyme"/>
    <property type="match status" value="1"/>
</dbReference>
<dbReference type="EMBL" id="BMJI01000013">
    <property type="protein sequence ID" value="GGC93667.1"/>
    <property type="molecule type" value="Genomic_DNA"/>
</dbReference>
<evidence type="ECO:0000313" key="3">
    <source>
        <dbReference type="Proteomes" id="UP000597761"/>
    </source>
</evidence>
<accession>A0ABQ1P9T0</accession>
<keyword evidence="3" id="KW-1185">Reference proteome</keyword>
<dbReference type="SUPFAM" id="SSF109854">
    <property type="entry name" value="DinB/YfiT-like putative metalloenzymes"/>
    <property type="match status" value="1"/>
</dbReference>